<dbReference type="InterPro" id="IPR045860">
    <property type="entry name" value="Snake_toxin-like_sf"/>
</dbReference>
<protein>
    <submittedName>
        <fullName evidence="1">Uncharacterized protein</fullName>
    </submittedName>
</protein>
<proteinExistence type="predicted"/>
<evidence type="ECO:0000313" key="1">
    <source>
        <dbReference type="EMBL" id="EKC22576.1"/>
    </source>
</evidence>
<organism evidence="1">
    <name type="scientific">Magallana gigas</name>
    <name type="common">Pacific oyster</name>
    <name type="synonym">Crassostrea gigas</name>
    <dbReference type="NCBI Taxonomy" id="29159"/>
    <lineage>
        <taxon>Eukaryota</taxon>
        <taxon>Metazoa</taxon>
        <taxon>Spiralia</taxon>
        <taxon>Lophotrochozoa</taxon>
        <taxon>Mollusca</taxon>
        <taxon>Bivalvia</taxon>
        <taxon>Autobranchia</taxon>
        <taxon>Pteriomorphia</taxon>
        <taxon>Ostreida</taxon>
        <taxon>Ostreoidea</taxon>
        <taxon>Ostreidae</taxon>
        <taxon>Magallana</taxon>
    </lineage>
</organism>
<dbReference type="InParanoid" id="K1QLT8"/>
<gene>
    <name evidence="1" type="ORF">CGI_10001986</name>
</gene>
<dbReference type="SUPFAM" id="SSF57302">
    <property type="entry name" value="Snake toxin-like"/>
    <property type="match status" value="1"/>
</dbReference>
<dbReference type="AlphaFoldDB" id="K1QLT8"/>
<accession>K1QLT8</accession>
<name>K1QLT8_MAGGI</name>
<sequence length="176" mass="19577">MRSLKGDTGLAHNTTLSRYLENAGLYCLSCTNSVSPRHCHTVRKCSEEEVCFTESHLSENGIVVFDSGCGSFQACHSNRNTSDSQKRQHGVDPHYQHSRCLECCSSDICNNKGCGQYGYPSARGPVCFDCPQVSDPALCDTIKVCDQNQPWNGVSSFVYAKYSRSYGAFKDLHYYL</sequence>
<reference evidence="1" key="1">
    <citation type="journal article" date="2012" name="Nature">
        <title>The oyster genome reveals stress adaptation and complexity of shell formation.</title>
        <authorList>
            <person name="Zhang G."/>
            <person name="Fang X."/>
            <person name="Guo X."/>
            <person name="Li L."/>
            <person name="Luo R."/>
            <person name="Xu F."/>
            <person name="Yang P."/>
            <person name="Zhang L."/>
            <person name="Wang X."/>
            <person name="Qi H."/>
            <person name="Xiong Z."/>
            <person name="Que H."/>
            <person name="Xie Y."/>
            <person name="Holland P.W."/>
            <person name="Paps J."/>
            <person name="Zhu Y."/>
            <person name="Wu F."/>
            <person name="Chen Y."/>
            <person name="Wang J."/>
            <person name="Peng C."/>
            <person name="Meng J."/>
            <person name="Yang L."/>
            <person name="Liu J."/>
            <person name="Wen B."/>
            <person name="Zhang N."/>
            <person name="Huang Z."/>
            <person name="Zhu Q."/>
            <person name="Feng Y."/>
            <person name="Mount A."/>
            <person name="Hedgecock D."/>
            <person name="Xu Z."/>
            <person name="Liu Y."/>
            <person name="Domazet-Loso T."/>
            <person name="Du Y."/>
            <person name="Sun X."/>
            <person name="Zhang S."/>
            <person name="Liu B."/>
            <person name="Cheng P."/>
            <person name="Jiang X."/>
            <person name="Li J."/>
            <person name="Fan D."/>
            <person name="Wang W."/>
            <person name="Fu W."/>
            <person name="Wang T."/>
            <person name="Wang B."/>
            <person name="Zhang J."/>
            <person name="Peng Z."/>
            <person name="Li Y."/>
            <person name="Li N."/>
            <person name="Wang J."/>
            <person name="Chen M."/>
            <person name="He Y."/>
            <person name="Tan F."/>
            <person name="Song X."/>
            <person name="Zheng Q."/>
            <person name="Huang R."/>
            <person name="Yang H."/>
            <person name="Du X."/>
            <person name="Chen L."/>
            <person name="Yang M."/>
            <person name="Gaffney P.M."/>
            <person name="Wang S."/>
            <person name="Luo L."/>
            <person name="She Z."/>
            <person name="Ming Y."/>
            <person name="Huang W."/>
            <person name="Zhang S."/>
            <person name="Huang B."/>
            <person name="Zhang Y."/>
            <person name="Qu T."/>
            <person name="Ni P."/>
            <person name="Miao G."/>
            <person name="Wang J."/>
            <person name="Wang Q."/>
            <person name="Steinberg C.E."/>
            <person name="Wang H."/>
            <person name="Li N."/>
            <person name="Qian L."/>
            <person name="Zhang G."/>
            <person name="Li Y."/>
            <person name="Yang H."/>
            <person name="Liu X."/>
            <person name="Wang J."/>
            <person name="Yin Y."/>
            <person name="Wang J."/>
        </authorList>
    </citation>
    <scope>NUCLEOTIDE SEQUENCE [LARGE SCALE GENOMIC DNA]</scope>
    <source>
        <strain evidence="1">05x7-T-G4-1.051#20</strain>
    </source>
</reference>
<dbReference type="EMBL" id="JH817823">
    <property type="protein sequence ID" value="EKC22576.1"/>
    <property type="molecule type" value="Genomic_DNA"/>
</dbReference>
<dbReference type="HOGENOM" id="CLU_1526662_0_0_1"/>